<dbReference type="GO" id="GO:0003993">
    <property type="term" value="F:acid phosphatase activity"/>
    <property type="evidence" value="ECO:0007669"/>
    <property type="project" value="TreeGrafter"/>
</dbReference>
<evidence type="ECO:0000313" key="2">
    <source>
        <dbReference type="Proteomes" id="UP000187013"/>
    </source>
</evidence>
<reference evidence="1 2" key="1">
    <citation type="submission" date="2016-08" db="EMBL/GenBank/DDBJ databases">
        <title>Draft genome sequence of allopolyploid Zygosaccharomyces rouxii.</title>
        <authorList>
            <person name="Watanabe J."/>
            <person name="Uehara K."/>
            <person name="Mogi Y."/>
            <person name="Tsukioka Y."/>
        </authorList>
    </citation>
    <scope>NUCLEOTIDE SEQUENCE [LARGE SCALE GENOMIC DNA]</scope>
    <source>
        <strain evidence="1 2">NBRC 110957</strain>
    </source>
</reference>
<dbReference type="PANTHER" id="PTHR17901:SF14">
    <property type="entry name" value="MAGNESIUM-DEPENDENT PHOSPHATASE 1"/>
    <property type="match status" value="1"/>
</dbReference>
<evidence type="ECO:0000313" key="1">
    <source>
        <dbReference type="EMBL" id="GAV53270.1"/>
    </source>
</evidence>
<dbReference type="InterPro" id="IPR010033">
    <property type="entry name" value="HAD_SF_ppase_IIIC"/>
</dbReference>
<accession>A0A1Q3ACC2</accession>
<dbReference type="PANTHER" id="PTHR17901">
    <property type="entry name" value="MAGNESIUM-DEPENDENT PHOSPHATASE 1 MDP1"/>
    <property type="match status" value="1"/>
</dbReference>
<dbReference type="EMBL" id="BDGX01000035">
    <property type="protein sequence ID" value="GAV53270.1"/>
    <property type="molecule type" value="Genomic_DNA"/>
</dbReference>
<dbReference type="Proteomes" id="UP000187013">
    <property type="component" value="Unassembled WGS sequence"/>
</dbReference>
<dbReference type="NCBIfam" id="TIGR01681">
    <property type="entry name" value="HAD-SF-IIIC"/>
    <property type="match status" value="1"/>
</dbReference>
<dbReference type="NCBIfam" id="TIGR01685">
    <property type="entry name" value="MDP-1"/>
    <property type="match status" value="1"/>
</dbReference>
<protein>
    <submittedName>
        <fullName evidence="1">Uncharacterized protein</fullName>
    </submittedName>
</protein>
<gene>
    <name evidence="1" type="ORF">ZYGR_0AI05540</name>
</gene>
<dbReference type="InterPro" id="IPR010036">
    <property type="entry name" value="MDP_1_eu_arc"/>
</dbReference>
<dbReference type="SFLD" id="SFLDG01131">
    <property type="entry name" value="C1.5.2:_MDP_Like"/>
    <property type="match status" value="1"/>
</dbReference>
<name>A0A1Q3ACC2_ZYGRO</name>
<sequence length="217" mass="25228">MFEHGTSKRIVSLILVAIWAIWLKKYKLFNISVDQISSYKMNYPEVATFDLDYTVWPCYCDSHISPPLKPIRSSNGEVRTVVDASGYQVTIYPDIYKILADLKQNDVRLISASRTWAPDIAQQMLKTFKMSYNGSIVPLSEIFDVSEWGERSKVGHIRDSLKIIYGDTNLDKRNICLFDDEGRNKEVERYGIKFVYVKDPERGATWKLYQDYLKNNK</sequence>
<dbReference type="SFLD" id="SFLDG01129">
    <property type="entry name" value="C1.5:_HAD__Beta-PGM__Phosphata"/>
    <property type="match status" value="1"/>
</dbReference>
<dbReference type="InterPro" id="IPR036412">
    <property type="entry name" value="HAD-like_sf"/>
</dbReference>
<dbReference type="SUPFAM" id="SSF56784">
    <property type="entry name" value="HAD-like"/>
    <property type="match status" value="1"/>
</dbReference>
<dbReference type="OrthoDB" id="2865258at2759"/>
<dbReference type="AlphaFoldDB" id="A0A1Q3ACC2"/>
<dbReference type="Gene3D" id="3.40.50.1000">
    <property type="entry name" value="HAD superfamily/HAD-like"/>
    <property type="match status" value="1"/>
</dbReference>
<dbReference type="Pfam" id="PF12689">
    <property type="entry name" value="Acid_PPase"/>
    <property type="match status" value="1"/>
</dbReference>
<comment type="caution">
    <text evidence="1">The sequence shown here is derived from an EMBL/GenBank/DDBJ whole genome shotgun (WGS) entry which is preliminary data.</text>
</comment>
<dbReference type="InterPro" id="IPR023214">
    <property type="entry name" value="HAD_sf"/>
</dbReference>
<proteinExistence type="predicted"/>
<dbReference type="SFLD" id="SFLDS00003">
    <property type="entry name" value="Haloacid_Dehalogenase"/>
    <property type="match status" value="1"/>
</dbReference>
<organism evidence="1 2">
    <name type="scientific">Zygosaccharomyces rouxii</name>
    <dbReference type="NCBI Taxonomy" id="4956"/>
    <lineage>
        <taxon>Eukaryota</taxon>
        <taxon>Fungi</taxon>
        <taxon>Dikarya</taxon>
        <taxon>Ascomycota</taxon>
        <taxon>Saccharomycotina</taxon>
        <taxon>Saccharomycetes</taxon>
        <taxon>Saccharomycetales</taxon>
        <taxon>Saccharomycetaceae</taxon>
        <taxon>Zygosaccharomyces</taxon>
    </lineage>
</organism>